<keyword evidence="6 8" id="KW-0863">Zinc-finger</keyword>
<feature type="domain" description="RING-type" evidence="10">
    <location>
        <begin position="45"/>
        <end position="85"/>
    </location>
</feature>
<sequence>MAMENAPMKNWELTLYELQRKPQEPITDGTEIAVSPRSLQSELMCPICLDILKVTMTTKECLHRFCSECIVTALRSGNKECPTCRKKLVSKRSLRRDPNFDALIAKIYPSREEYEAQQDKVLAKLNKQHRSAVLTHSLDQQMNFESHPSDLLYRSRRNLESVRLVGNRASAESVASEDDAASTAGSLNHRNSRVNSDAESVVDTNSVGGTSSTCASEGPRRGGGLERTSSSAATVASAQSPAVVPEIELLLRPYPLPHPPRLKTNGQSTTNFNSSYSSDQEDGQRTNTSSPRLHSAEASEGSCCGLAPAVKYLKAPSITTTTDKVTKTRPSLVLCVPYVWPQSSTAVMSKVCLTWSIGVLKLLPTSEKRTDTNCKKRPAADNGRLGTPQGIMTV</sequence>
<dbReference type="GO" id="GO:0031519">
    <property type="term" value="C:PcG protein complex"/>
    <property type="evidence" value="ECO:0007669"/>
    <property type="project" value="TreeGrafter"/>
</dbReference>
<keyword evidence="4" id="KW-0808">Transferase</keyword>
<evidence type="ECO:0000259" key="10">
    <source>
        <dbReference type="PROSITE" id="PS50089"/>
    </source>
</evidence>
<evidence type="ECO:0000256" key="2">
    <source>
        <dbReference type="ARBA" id="ARBA00004906"/>
    </source>
</evidence>
<dbReference type="GO" id="GO:0016567">
    <property type="term" value="P:protein ubiquitination"/>
    <property type="evidence" value="ECO:0007669"/>
    <property type="project" value="UniProtKB-UniPathway"/>
</dbReference>
<feature type="region of interest" description="Disordered" evidence="9">
    <location>
        <begin position="167"/>
        <end position="239"/>
    </location>
</feature>
<evidence type="ECO:0000256" key="3">
    <source>
        <dbReference type="ARBA" id="ARBA00012483"/>
    </source>
</evidence>
<evidence type="ECO:0000256" key="7">
    <source>
        <dbReference type="ARBA" id="ARBA00022833"/>
    </source>
</evidence>
<dbReference type="PROSITE" id="PS00518">
    <property type="entry name" value="ZF_RING_1"/>
    <property type="match status" value="1"/>
</dbReference>
<dbReference type="GO" id="GO:0000151">
    <property type="term" value="C:ubiquitin ligase complex"/>
    <property type="evidence" value="ECO:0007669"/>
    <property type="project" value="InterPro"/>
</dbReference>
<dbReference type="Gene3D" id="3.30.40.10">
    <property type="entry name" value="Zinc/RING finger domain, C3HC4 (zinc finger)"/>
    <property type="match status" value="1"/>
</dbReference>
<dbReference type="SUPFAM" id="SSF57850">
    <property type="entry name" value="RING/U-box"/>
    <property type="match status" value="1"/>
</dbReference>
<organism evidence="11">
    <name type="scientific">Schistocephalus solidus</name>
    <name type="common">Tapeworm</name>
    <dbReference type="NCBI Taxonomy" id="70667"/>
    <lineage>
        <taxon>Eukaryota</taxon>
        <taxon>Metazoa</taxon>
        <taxon>Spiralia</taxon>
        <taxon>Lophotrochozoa</taxon>
        <taxon>Platyhelminthes</taxon>
        <taxon>Cestoda</taxon>
        <taxon>Eucestoda</taxon>
        <taxon>Diphyllobothriidea</taxon>
        <taxon>Diphyllobothriidae</taxon>
        <taxon>Schistocephalus</taxon>
    </lineage>
</organism>
<dbReference type="PROSITE" id="PS50089">
    <property type="entry name" value="ZF_RING_2"/>
    <property type="match status" value="1"/>
</dbReference>
<dbReference type="InterPro" id="IPR013083">
    <property type="entry name" value="Znf_RING/FYVE/PHD"/>
</dbReference>
<dbReference type="SMART" id="SM00184">
    <property type="entry name" value="RING"/>
    <property type="match status" value="1"/>
</dbReference>
<evidence type="ECO:0000256" key="8">
    <source>
        <dbReference type="PROSITE-ProRule" id="PRU00175"/>
    </source>
</evidence>
<dbReference type="InterPro" id="IPR017907">
    <property type="entry name" value="Znf_RING_CS"/>
</dbReference>
<feature type="compositionally biased region" description="Low complexity" evidence="9">
    <location>
        <begin position="228"/>
        <end position="239"/>
    </location>
</feature>
<dbReference type="PANTHER" id="PTHR46076:SF3">
    <property type="entry name" value="E3 UBIQUITIN-PROTEIN LIGASE RING1"/>
    <property type="match status" value="1"/>
</dbReference>
<protein>
    <recommendedName>
        <fullName evidence="3">RING-type E3 ubiquitin transferase</fullName>
        <ecNumber evidence="3">2.3.2.27</ecNumber>
    </recommendedName>
</protein>
<accession>A0A0X3P5E1</accession>
<comment type="catalytic activity">
    <reaction evidence="1">
        <text>S-ubiquitinyl-[E2 ubiquitin-conjugating enzyme]-L-cysteine + [acceptor protein]-L-lysine = [E2 ubiquitin-conjugating enzyme]-L-cysteine + N(6)-ubiquitinyl-[acceptor protein]-L-lysine.</text>
        <dbReference type="EC" id="2.3.2.27"/>
    </reaction>
</comment>
<evidence type="ECO:0000256" key="4">
    <source>
        <dbReference type="ARBA" id="ARBA00022679"/>
    </source>
</evidence>
<dbReference type="UniPathway" id="UPA00143"/>
<dbReference type="PANTHER" id="PTHR46076">
    <property type="entry name" value="E3 UBIQUITIN-PROTEIN LIGASE RING1 / RING 2 FAMILY MEMBER"/>
    <property type="match status" value="1"/>
</dbReference>
<evidence type="ECO:0000256" key="1">
    <source>
        <dbReference type="ARBA" id="ARBA00000900"/>
    </source>
</evidence>
<evidence type="ECO:0000256" key="5">
    <source>
        <dbReference type="ARBA" id="ARBA00022723"/>
    </source>
</evidence>
<feature type="compositionally biased region" description="Polar residues" evidence="9">
    <location>
        <begin position="264"/>
        <end position="278"/>
    </location>
</feature>
<proteinExistence type="predicted"/>
<dbReference type="GO" id="GO:0003682">
    <property type="term" value="F:chromatin binding"/>
    <property type="evidence" value="ECO:0007669"/>
    <property type="project" value="TreeGrafter"/>
</dbReference>
<keyword evidence="5" id="KW-0479">Metal-binding</keyword>
<dbReference type="GO" id="GO:0061630">
    <property type="term" value="F:ubiquitin protein ligase activity"/>
    <property type="evidence" value="ECO:0007669"/>
    <property type="project" value="UniProtKB-EC"/>
</dbReference>
<feature type="region of interest" description="Disordered" evidence="9">
    <location>
        <begin position="255"/>
        <end position="298"/>
    </location>
</feature>
<gene>
    <name evidence="11" type="primary">RNG2A</name>
    <name evidence="11" type="ORF">TR101382</name>
</gene>
<keyword evidence="7" id="KW-0862">Zinc</keyword>
<dbReference type="EC" id="2.3.2.27" evidence="3"/>
<dbReference type="AlphaFoldDB" id="A0A0X3P5E1"/>
<comment type="pathway">
    <text evidence="2">Protein modification; protein ubiquitination.</text>
</comment>
<evidence type="ECO:0000256" key="6">
    <source>
        <dbReference type="ARBA" id="ARBA00022771"/>
    </source>
</evidence>
<dbReference type="Pfam" id="PF13923">
    <property type="entry name" value="zf-C3HC4_2"/>
    <property type="match status" value="1"/>
</dbReference>
<dbReference type="InterPro" id="IPR001841">
    <property type="entry name" value="Znf_RING"/>
</dbReference>
<dbReference type="GO" id="GO:0008270">
    <property type="term" value="F:zinc ion binding"/>
    <property type="evidence" value="ECO:0007669"/>
    <property type="project" value="UniProtKB-KW"/>
</dbReference>
<evidence type="ECO:0000313" key="11">
    <source>
        <dbReference type="EMBL" id="JAP45047.1"/>
    </source>
</evidence>
<evidence type="ECO:0000256" key="9">
    <source>
        <dbReference type="SAM" id="MobiDB-lite"/>
    </source>
</evidence>
<feature type="region of interest" description="Disordered" evidence="9">
    <location>
        <begin position="370"/>
        <end position="394"/>
    </location>
</feature>
<name>A0A0X3P5E1_SCHSO</name>
<dbReference type="InterPro" id="IPR043540">
    <property type="entry name" value="RING1/RING2"/>
</dbReference>
<feature type="compositionally biased region" description="Polar residues" evidence="9">
    <location>
        <begin position="185"/>
        <end position="215"/>
    </location>
</feature>
<reference evidence="11" key="1">
    <citation type="submission" date="2016-01" db="EMBL/GenBank/DDBJ databases">
        <title>Reference transcriptome for the parasite Schistocephalus solidus: insights into the molecular evolution of parasitism.</title>
        <authorList>
            <person name="Hebert F.O."/>
            <person name="Grambauer S."/>
            <person name="Barber I."/>
            <person name="Landry C.R."/>
            <person name="Aubin-Horth N."/>
        </authorList>
    </citation>
    <scope>NUCLEOTIDE SEQUENCE</scope>
</reference>
<dbReference type="EMBL" id="GEEE01018178">
    <property type="protein sequence ID" value="JAP45047.1"/>
    <property type="molecule type" value="Transcribed_RNA"/>
</dbReference>